<feature type="non-terminal residue" evidence="1">
    <location>
        <position position="62"/>
    </location>
</feature>
<gene>
    <name evidence="1" type="ORF">TRIVIDRAFT_132053</name>
</gene>
<dbReference type="InParanoid" id="G9MU67"/>
<dbReference type="EMBL" id="ABDF02000046">
    <property type="protein sequence ID" value="EHK22006.1"/>
    <property type="molecule type" value="Genomic_DNA"/>
</dbReference>
<evidence type="ECO:0000313" key="2">
    <source>
        <dbReference type="Proteomes" id="UP000007115"/>
    </source>
</evidence>
<organism evidence="1 2">
    <name type="scientific">Hypocrea virens (strain Gv29-8 / FGSC 10586)</name>
    <name type="common">Gliocladium virens</name>
    <name type="synonym">Trichoderma virens</name>
    <dbReference type="NCBI Taxonomy" id="413071"/>
    <lineage>
        <taxon>Eukaryota</taxon>
        <taxon>Fungi</taxon>
        <taxon>Dikarya</taxon>
        <taxon>Ascomycota</taxon>
        <taxon>Pezizomycotina</taxon>
        <taxon>Sordariomycetes</taxon>
        <taxon>Hypocreomycetidae</taxon>
        <taxon>Hypocreales</taxon>
        <taxon>Hypocreaceae</taxon>
        <taxon>Trichoderma</taxon>
    </lineage>
</organism>
<dbReference type="PANTHER" id="PTHR46411:SF2">
    <property type="entry name" value="AAA+ ATPASE DOMAIN-CONTAINING PROTEIN"/>
    <property type="match status" value="1"/>
</dbReference>
<sequence>LARNTITFIFLRRLEYYQGILILTTNRYTSFDPAFKSRIHFYLDYSNLCVHTRRTLWRNFMA</sequence>
<dbReference type="RefSeq" id="XP_013956199.1">
    <property type="nucleotide sequence ID" value="XM_014100724.1"/>
</dbReference>
<name>G9MU67_HYPVG</name>
<dbReference type="PANTHER" id="PTHR46411">
    <property type="entry name" value="FAMILY ATPASE, PUTATIVE-RELATED"/>
    <property type="match status" value="1"/>
</dbReference>
<dbReference type="GeneID" id="25787548"/>
<dbReference type="STRING" id="413071.G9MU67"/>
<dbReference type="Proteomes" id="UP000007115">
    <property type="component" value="Unassembled WGS sequence"/>
</dbReference>
<dbReference type="InterPro" id="IPR027417">
    <property type="entry name" value="P-loop_NTPase"/>
</dbReference>
<dbReference type="OrthoDB" id="10042665at2759"/>
<feature type="non-terminal residue" evidence="1">
    <location>
        <position position="1"/>
    </location>
</feature>
<dbReference type="HOGENOM" id="CLU_2910303_0_0_1"/>
<proteinExistence type="predicted"/>
<accession>G9MU67</accession>
<dbReference type="Gene3D" id="3.40.50.300">
    <property type="entry name" value="P-loop containing nucleotide triphosphate hydrolases"/>
    <property type="match status" value="1"/>
</dbReference>
<evidence type="ECO:0008006" key="3">
    <source>
        <dbReference type="Google" id="ProtNLM"/>
    </source>
</evidence>
<dbReference type="VEuPathDB" id="FungiDB:TRIVIDRAFT_132053"/>
<protein>
    <recommendedName>
        <fullName evidence="3">ATPase AAA-type core domain-containing protein</fullName>
    </recommendedName>
</protein>
<reference evidence="1 2" key="1">
    <citation type="journal article" date="2011" name="Genome Biol.">
        <title>Comparative genome sequence analysis underscores mycoparasitism as the ancestral life style of Trichoderma.</title>
        <authorList>
            <person name="Kubicek C.P."/>
            <person name="Herrera-Estrella A."/>
            <person name="Seidl-Seiboth V."/>
            <person name="Martinez D.A."/>
            <person name="Druzhinina I.S."/>
            <person name="Thon M."/>
            <person name="Zeilinger S."/>
            <person name="Casas-Flores S."/>
            <person name="Horwitz B.A."/>
            <person name="Mukherjee P.K."/>
            <person name="Mukherjee M."/>
            <person name="Kredics L."/>
            <person name="Alcaraz L.D."/>
            <person name="Aerts A."/>
            <person name="Antal Z."/>
            <person name="Atanasova L."/>
            <person name="Cervantes-Badillo M.G."/>
            <person name="Challacombe J."/>
            <person name="Chertkov O."/>
            <person name="McCluskey K."/>
            <person name="Coulpier F."/>
            <person name="Deshpande N."/>
            <person name="von Doehren H."/>
            <person name="Ebbole D.J."/>
            <person name="Esquivel-Naranjo E.U."/>
            <person name="Fekete E."/>
            <person name="Flipphi M."/>
            <person name="Glaser F."/>
            <person name="Gomez-Rodriguez E.Y."/>
            <person name="Gruber S."/>
            <person name="Han C."/>
            <person name="Henrissat B."/>
            <person name="Hermosa R."/>
            <person name="Hernandez-Onate M."/>
            <person name="Karaffa L."/>
            <person name="Kosti I."/>
            <person name="Le Crom S."/>
            <person name="Lindquist E."/>
            <person name="Lucas S."/>
            <person name="Luebeck M."/>
            <person name="Luebeck P.S."/>
            <person name="Margeot A."/>
            <person name="Metz B."/>
            <person name="Misra M."/>
            <person name="Nevalainen H."/>
            <person name="Omann M."/>
            <person name="Packer N."/>
            <person name="Perrone G."/>
            <person name="Uresti-Rivera E.E."/>
            <person name="Salamov A."/>
            <person name="Schmoll M."/>
            <person name="Seiboth B."/>
            <person name="Shapiro H."/>
            <person name="Sukno S."/>
            <person name="Tamayo-Ramos J.A."/>
            <person name="Tisch D."/>
            <person name="Wiest A."/>
            <person name="Wilkinson H.H."/>
            <person name="Zhang M."/>
            <person name="Coutinho P.M."/>
            <person name="Kenerley C.M."/>
            <person name="Monte E."/>
            <person name="Baker S.E."/>
            <person name="Grigoriev I.V."/>
        </authorList>
    </citation>
    <scope>NUCLEOTIDE SEQUENCE [LARGE SCALE GENOMIC DNA]</scope>
    <source>
        <strain evidence="2">Gv29-8 / FGSC 10586</strain>
    </source>
</reference>
<keyword evidence="2" id="KW-1185">Reference proteome</keyword>
<comment type="caution">
    <text evidence="1">The sequence shown here is derived from an EMBL/GenBank/DDBJ whole genome shotgun (WGS) entry which is preliminary data.</text>
</comment>
<evidence type="ECO:0000313" key="1">
    <source>
        <dbReference type="EMBL" id="EHK22006.1"/>
    </source>
</evidence>
<dbReference type="AlphaFoldDB" id="G9MU67"/>
<dbReference type="SUPFAM" id="SSF52540">
    <property type="entry name" value="P-loop containing nucleoside triphosphate hydrolases"/>
    <property type="match status" value="1"/>
</dbReference>